<accession>A0A7J6LUF9</accession>
<dbReference type="EMBL" id="JAAPAO010000336">
    <property type="protein sequence ID" value="KAF4662786.1"/>
    <property type="molecule type" value="Genomic_DNA"/>
</dbReference>
<comment type="caution">
    <text evidence="1">The sequence shown here is derived from an EMBL/GenBank/DDBJ whole genome shotgun (WGS) entry which is preliminary data.</text>
</comment>
<name>A0A7J6LUF9_PERCH</name>
<keyword evidence="2" id="KW-1185">Reference proteome</keyword>
<reference evidence="1 2" key="1">
    <citation type="submission" date="2020-04" db="EMBL/GenBank/DDBJ databases">
        <title>Perkinsus chesapeaki whole genome sequence.</title>
        <authorList>
            <person name="Bogema D.R."/>
        </authorList>
    </citation>
    <scope>NUCLEOTIDE SEQUENCE [LARGE SCALE GENOMIC DNA]</scope>
    <source>
        <strain evidence="1">ATCC PRA-425</strain>
    </source>
</reference>
<gene>
    <name evidence="1" type="ORF">FOL47_006055</name>
</gene>
<evidence type="ECO:0000313" key="2">
    <source>
        <dbReference type="Proteomes" id="UP000591131"/>
    </source>
</evidence>
<protein>
    <submittedName>
        <fullName evidence="1">Uncharacterized protein</fullName>
    </submittedName>
</protein>
<sequence>MSPELVCERKNAPFDLGAEWIRAKSPDGNHLFVSGERVALSAANPYQALCVWAVPQDGEVPEEVPRVTIRIDLVEGGMAHLLRVHTSESGYCRLALSCSSGQASPLADKVRVITFDLRMTKKSRVARIIEVPPMVSSVSCGGAIVGLEWIPDGRISTHVRDFALGSIQRNLTVKIISSDPTNGWMIATELPGGNAYSKRVQLLYFGFVGGLVEIFCGIRLVITGSEELRDGYLERPLVIANVNDGLDALSMVCLCLRLRRLSTLKFIVDDSWRRVPIIGWAMQMMLFPFVRSKNADEKSQKEDRNSLRQHIE</sequence>
<evidence type="ECO:0000313" key="1">
    <source>
        <dbReference type="EMBL" id="KAF4662786.1"/>
    </source>
</evidence>
<proteinExistence type="predicted"/>
<dbReference type="Proteomes" id="UP000591131">
    <property type="component" value="Unassembled WGS sequence"/>
</dbReference>
<organism evidence="1 2">
    <name type="scientific">Perkinsus chesapeaki</name>
    <name type="common">Clam parasite</name>
    <name type="synonym">Perkinsus andrewsi</name>
    <dbReference type="NCBI Taxonomy" id="330153"/>
    <lineage>
        <taxon>Eukaryota</taxon>
        <taxon>Sar</taxon>
        <taxon>Alveolata</taxon>
        <taxon>Perkinsozoa</taxon>
        <taxon>Perkinsea</taxon>
        <taxon>Perkinsida</taxon>
        <taxon>Perkinsidae</taxon>
        <taxon>Perkinsus</taxon>
    </lineage>
</organism>
<dbReference type="AlphaFoldDB" id="A0A7J6LUF9"/>
<dbReference type="OrthoDB" id="186786at2759"/>